<sequence>MSPMRCCFMVFLLCLAVNFSSAEDEKEDAPTTTSPSVSGRNGRRYIPLHEASGDDFNVYGPQASPRALPQGNYLPYRNVGSGVMKKSGTNVNWSVWKGDDAGNSGDDGSDETSGPSRWPMPPPPPSSWNHDPWAVDPTYLMALKNAMADIKSEQKPAGFLSKLGSDPALLLIAASIPISLLLAAVLPAVINMLMNGNNVATITTTATGNKGRNGEQQQVDIMPYLTPFMEAIGTFGVKSISNPECMQRIFCEVAQDNVPSLRKVAGIARFVASGNFLEDYGIKDLVDSIGNGKCENVPCSNSKGANKKSKYSRKLDEDPAEKHL</sequence>
<evidence type="ECO:0000313" key="5">
    <source>
        <dbReference type="Proteomes" id="UP000827092"/>
    </source>
</evidence>
<feature type="transmembrane region" description="Helical" evidence="2">
    <location>
        <begin position="168"/>
        <end position="190"/>
    </location>
</feature>
<feature type="compositionally biased region" description="Basic and acidic residues" evidence="1">
    <location>
        <begin position="313"/>
        <end position="324"/>
    </location>
</feature>
<gene>
    <name evidence="4" type="ORF">JTE90_015143</name>
</gene>
<evidence type="ECO:0000256" key="3">
    <source>
        <dbReference type="SAM" id="SignalP"/>
    </source>
</evidence>
<dbReference type="EMBL" id="JAFNEN010000034">
    <property type="protein sequence ID" value="KAG8198936.1"/>
    <property type="molecule type" value="Genomic_DNA"/>
</dbReference>
<dbReference type="Proteomes" id="UP000827092">
    <property type="component" value="Unassembled WGS sequence"/>
</dbReference>
<organism evidence="4 5">
    <name type="scientific">Oedothorax gibbosus</name>
    <dbReference type="NCBI Taxonomy" id="931172"/>
    <lineage>
        <taxon>Eukaryota</taxon>
        <taxon>Metazoa</taxon>
        <taxon>Ecdysozoa</taxon>
        <taxon>Arthropoda</taxon>
        <taxon>Chelicerata</taxon>
        <taxon>Arachnida</taxon>
        <taxon>Araneae</taxon>
        <taxon>Araneomorphae</taxon>
        <taxon>Entelegynae</taxon>
        <taxon>Araneoidea</taxon>
        <taxon>Linyphiidae</taxon>
        <taxon>Erigoninae</taxon>
        <taxon>Oedothorax</taxon>
    </lineage>
</organism>
<protein>
    <submittedName>
        <fullName evidence="4">Uncharacterized protein</fullName>
    </submittedName>
</protein>
<comment type="caution">
    <text evidence="4">The sequence shown here is derived from an EMBL/GenBank/DDBJ whole genome shotgun (WGS) entry which is preliminary data.</text>
</comment>
<reference evidence="4 5" key="1">
    <citation type="journal article" date="2022" name="Nat. Ecol. Evol.">
        <title>A masculinizing supergene underlies an exaggerated male reproductive morph in a spider.</title>
        <authorList>
            <person name="Hendrickx F."/>
            <person name="De Corte Z."/>
            <person name="Sonet G."/>
            <person name="Van Belleghem S.M."/>
            <person name="Kostlbacher S."/>
            <person name="Vangestel C."/>
        </authorList>
    </citation>
    <scope>NUCLEOTIDE SEQUENCE [LARGE SCALE GENOMIC DNA]</scope>
    <source>
        <strain evidence="4">W744_W776</strain>
    </source>
</reference>
<evidence type="ECO:0000256" key="2">
    <source>
        <dbReference type="SAM" id="Phobius"/>
    </source>
</evidence>
<name>A0AAV6VS86_9ARAC</name>
<evidence type="ECO:0000256" key="1">
    <source>
        <dbReference type="SAM" id="MobiDB-lite"/>
    </source>
</evidence>
<keyword evidence="2" id="KW-1133">Transmembrane helix</keyword>
<feature type="region of interest" description="Disordered" evidence="1">
    <location>
        <begin position="300"/>
        <end position="324"/>
    </location>
</feature>
<proteinExistence type="predicted"/>
<feature type="chain" id="PRO_5043619366" evidence="3">
    <location>
        <begin position="23"/>
        <end position="324"/>
    </location>
</feature>
<accession>A0AAV6VS86</accession>
<feature type="signal peptide" evidence="3">
    <location>
        <begin position="1"/>
        <end position="22"/>
    </location>
</feature>
<feature type="region of interest" description="Disordered" evidence="1">
    <location>
        <begin position="95"/>
        <end position="131"/>
    </location>
</feature>
<feature type="compositionally biased region" description="Polar residues" evidence="1">
    <location>
        <begin position="30"/>
        <end position="39"/>
    </location>
</feature>
<keyword evidence="5" id="KW-1185">Reference proteome</keyword>
<dbReference type="AlphaFoldDB" id="A0AAV6VS86"/>
<keyword evidence="2" id="KW-0812">Transmembrane</keyword>
<evidence type="ECO:0000313" key="4">
    <source>
        <dbReference type="EMBL" id="KAG8198936.1"/>
    </source>
</evidence>
<feature type="region of interest" description="Disordered" evidence="1">
    <location>
        <begin position="23"/>
        <end position="44"/>
    </location>
</feature>
<keyword evidence="3" id="KW-0732">Signal</keyword>
<keyword evidence="2" id="KW-0472">Membrane</keyword>